<accession>A0A173VPD7</accession>
<evidence type="ECO:0000313" key="2">
    <source>
        <dbReference type="Proteomes" id="UP000095591"/>
    </source>
</evidence>
<dbReference type="EMBL" id="CYXP01000008">
    <property type="protein sequence ID" value="CUN27818.1"/>
    <property type="molecule type" value="Genomic_DNA"/>
</dbReference>
<dbReference type="GeneID" id="93522008"/>
<name>A0A173VPD7_PARDI</name>
<reference evidence="1 2" key="1">
    <citation type="submission" date="2015-09" db="EMBL/GenBank/DDBJ databases">
        <authorList>
            <consortium name="Pathogen Informatics"/>
        </authorList>
    </citation>
    <scope>NUCLEOTIDE SEQUENCE [LARGE SCALE GENOMIC DNA]</scope>
    <source>
        <strain evidence="1 2">2789STDY5608872</strain>
    </source>
</reference>
<dbReference type="RefSeq" id="WP_070103051.1">
    <property type="nucleotide sequence ID" value="NZ_CP042285.1"/>
</dbReference>
<evidence type="ECO:0000313" key="1">
    <source>
        <dbReference type="EMBL" id="CUN27818.1"/>
    </source>
</evidence>
<organism evidence="1 2">
    <name type="scientific">Parabacteroides distasonis</name>
    <dbReference type="NCBI Taxonomy" id="823"/>
    <lineage>
        <taxon>Bacteria</taxon>
        <taxon>Pseudomonadati</taxon>
        <taxon>Bacteroidota</taxon>
        <taxon>Bacteroidia</taxon>
        <taxon>Bacteroidales</taxon>
        <taxon>Tannerellaceae</taxon>
        <taxon>Parabacteroides</taxon>
    </lineage>
</organism>
<proteinExistence type="predicted"/>
<dbReference type="Proteomes" id="UP000095591">
    <property type="component" value="Unassembled WGS sequence"/>
</dbReference>
<dbReference type="AlphaFoldDB" id="A0A173VPD7"/>
<gene>
    <name evidence="1" type="ORF">ERS852429_03174</name>
</gene>
<sequence>MKSYINQKSNFYKDEKVIEFINWFVPKIDSGFTHQYINQRNKKEWQCNSIYNAYENYAWDFRVKDLEGKTIKGSSFEESSNILDKLSCRLKKSLETKDDILCKDTCLKILEWGGVLRGNKEKIEKIDEEQGLVQYLESVKMILTSEKIEVPESDDQVVYMNSGFTKIYSLYINDFVIYDSRVGAALGLLVKRFCDDRHLEDVPKNLKFAYANGRGKANRNPDPVEGRFPLLRNTERYGNHLENNLRANWLLKEILSHSSNFSNLLPPEKQLRALEAALFMIGYQVSLKEYKSQCNVLYDPSMMQCCGNPIQVGEYSTITGNKTEPYMFANHNISFEEEHHLDKSAKLKGLVSKITTVFVEKFANNDTEEQRLDNPNNVFVQYEVSYIDGYEHVNYGIYKTSDASFYIITLKNVIIEQAIDEMD</sequence>
<protein>
    <submittedName>
        <fullName evidence="1">Uncharacterized protein</fullName>
    </submittedName>
</protein>